<dbReference type="Pfam" id="PF04015">
    <property type="entry name" value="DUF362"/>
    <property type="match status" value="1"/>
</dbReference>
<proteinExistence type="predicted"/>
<dbReference type="InterPro" id="IPR017900">
    <property type="entry name" value="4Fe4S_Fe_S_CS"/>
</dbReference>
<feature type="domain" description="4Fe-4S ferredoxin-type" evidence="5">
    <location>
        <begin position="353"/>
        <end position="382"/>
    </location>
</feature>
<dbReference type="EMBL" id="SAXT01000004">
    <property type="protein sequence ID" value="TXJ12336.1"/>
    <property type="molecule type" value="Genomic_DNA"/>
</dbReference>
<dbReference type="InterPro" id="IPR007160">
    <property type="entry name" value="DUF362"/>
</dbReference>
<protein>
    <submittedName>
        <fullName evidence="6">DUF362 domain-containing protein</fullName>
    </submittedName>
</protein>
<evidence type="ECO:0000256" key="2">
    <source>
        <dbReference type="ARBA" id="ARBA00022723"/>
    </source>
</evidence>
<dbReference type="GO" id="GO:0051539">
    <property type="term" value="F:4 iron, 4 sulfur cluster binding"/>
    <property type="evidence" value="ECO:0007669"/>
    <property type="project" value="UniProtKB-KW"/>
</dbReference>
<dbReference type="InterPro" id="IPR017896">
    <property type="entry name" value="4Fe4S_Fe-S-bd"/>
</dbReference>
<dbReference type="InterPro" id="IPR050157">
    <property type="entry name" value="PSI_iron-sulfur_center"/>
</dbReference>
<evidence type="ECO:0000313" key="6">
    <source>
        <dbReference type="EMBL" id="TXJ12336.1"/>
    </source>
</evidence>
<dbReference type="GO" id="GO:0046872">
    <property type="term" value="F:metal ion binding"/>
    <property type="evidence" value="ECO:0007669"/>
    <property type="project" value="UniProtKB-KW"/>
</dbReference>
<dbReference type="AlphaFoldDB" id="A0A5C8CHC3"/>
<keyword evidence="2" id="KW-0479">Metal-binding</keyword>
<dbReference type="PROSITE" id="PS51379">
    <property type="entry name" value="4FE4S_FER_2"/>
    <property type="match status" value="2"/>
</dbReference>
<feature type="domain" description="4Fe-4S ferredoxin-type" evidence="5">
    <location>
        <begin position="318"/>
        <end position="347"/>
    </location>
</feature>
<sequence>MDKIKVALIKCDNYELSEVKSAINRGIDSLGGIDLFIKEGDKILLKPNLLASESAEKSVTTHPIVFEAIISILQEIKEKKNIKKISYGDSPGIGKGISVAQKSGISEVAEKLNIEYADFDEPVGISFNEGIKEKSFTIAKPILEADTIISLPKLKSHALTIMTGAVKNQFGCIPGFRKAEYHLKLPNFDDFSTMLLDLNKLINPKLYIMDGIMAMEGNGPRSGNPRKLNVLLLSSDAIALDYVVSQIISFDYNLIPTIKMGFKLGFSNKENIEIVGDNIESVKVNDFKKPHKRIGIGRGLMKLSAFPIIKRLFAIMIPKPVIEYSECVKCGVCVKVCPVTPLALNFNKKGKNYPPEYYYDKCITCYCCQELCPHKAIILKRKF</sequence>
<gene>
    <name evidence="6" type="ORF">EPJ80_05990</name>
</gene>
<evidence type="ECO:0000259" key="5">
    <source>
        <dbReference type="PROSITE" id="PS51379"/>
    </source>
</evidence>
<dbReference type="Proteomes" id="UP000325116">
    <property type="component" value="Unassembled WGS sequence"/>
</dbReference>
<keyword evidence="4" id="KW-0411">Iron-sulfur</keyword>
<evidence type="ECO:0000256" key="1">
    <source>
        <dbReference type="ARBA" id="ARBA00022485"/>
    </source>
</evidence>
<dbReference type="PANTHER" id="PTHR24960">
    <property type="entry name" value="PHOTOSYSTEM I IRON-SULFUR CENTER-RELATED"/>
    <property type="match status" value="1"/>
</dbReference>
<organism evidence="6 7">
    <name type="scientific">Brachyspira aalborgi</name>
    <dbReference type="NCBI Taxonomy" id="29522"/>
    <lineage>
        <taxon>Bacteria</taxon>
        <taxon>Pseudomonadati</taxon>
        <taxon>Spirochaetota</taxon>
        <taxon>Spirochaetia</taxon>
        <taxon>Brachyspirales</taxon>
        <taxon>Brachyspiraceae</taxon>
        <taxon>Brachyspira</taxon>
    </lineage>
</organism>
<comment type="caution">
    <text evidence="6">The sequence shown here is derived from an EMBL/GenBank/DDBJ whole genome shotgun (WGS) entry which is preliminary data.</text>
</comment>
<accession>A0A5C8CHC3</accession>
<reference evidence="6 7" key="1">
    <citation type="journal article" date="1992" name="Lakartidningen">
        <title>[Penicillin V and not amoxicillin is the first choice preparation in acute otitis].</title>
        <authorList>
            <person name="Kamme C."/>
            <person name="Lundgren K."/>
            <person name="Prellner K."/>
        </authorList>
    </citation>
    <scope>NUCLEOTIDE SEQUENCE [LARGE SCALE GENOMIC DNA]</scope>
    <source>
        <strain evidence="6 7">W1</strain>
    </source>
</reference>
<keyword evidence="3" id="KW-0408">Iron</keyword>
<evidence type="ECO:0000256" key="3">
    <source>
        <dbReference type="ARBA" id="ARBA00023004"/>
    </source>
</evidence>
<dbReference type="PROSITE" id="PS00198">
    <property type="entry name" value="4FE4S_FER_1"/>
    <property type="match status" value="1"/>
</dbReference>
<dbReference type="Pfam" id="PF13237">
    <property type="entry name" value="Fer4_10"/>
    <property type="match status" value="1"/>
</dbReference>
<name>A0A5C8CHC3_9SPIR</name>
<dbReference type="RefSeq" id="WP_147758291.1">
    <property type="nucleotide sequence ID" value="NZ_SAXT01000004.1"/>
</dbReference>
<dbReference type="Gene3D" id="3.30.70.20">
    <property type="match status" value="1"/>
</dbReference>
<keyword evidence="1" id="KW-0004">4Fe-4S</keyword>
<evidence type="ECO:0000313" key="7">
    <source>
        <dbReference type="Proteomes" id="UP000325116"/>
    </source>
</evidence>
<evidence type="ECO:0000256" key="4">
    <source>
        <dbReference type="ARBA" id="ARBA00023014"/>
    </source>
</evidence>
<dbReference type="SUPFAM" id="SSF54862">
    <property type="entry name" value="4Fe-4S ferredoxins"/>
    <property type="match status" value="1"/>
</dbReference>